<feature type="compositionally biased region" description="Low complexity" evidence="1">
    <location>
        <begin position="41"/>
        <end position="53"/>
    </location>
</feature>
<feature type="region of interest" description="Disordered" evidence="1">
    <location>
        <begin position="1"/>
        <end position="53"/>
    </location>
</feature>
<proteinExistence type="predicted"/>
<protein>
    <submittedName>
        <fullName evidence="2">Uncharacterized protein</fullName>
    </submittedName>
</protein>
<organism evidence="2 3">
    <name type="scientific">Daphnia pulex</name>
    <name type="common">Water flea</name>
    <dbReference type="NCBI Taxonomy" id="6669"/>
    <lineage>
        <taxon>Eukaryota</taxon>
        <taxon>Metazoa</taxon>
        <taxon>Ecdysozoa</taxon>
        <taxon>Arthropoda</taxon>
        <taxon>Crustacea</taxon>
        <taxon>Branchiopoda</taxon>
        <taxon>Diplostraca</taxon>
        <taxon>Cladocera</taxon>
        <taxon>Anomopoda</taxon>
        <taxon>Daphniidae</taxon>
        <taxon>Daphnia</taxon>
    </lineage>
</organism>
<name>E9HSR3_DAPPU</name>
<evidence type="ECO:0000313" key="3">
    <source>
        <dbReference type="Proteomes" id="UP000000305"/>
    </source>
</evidence>
<sequence length="101" mass="10726">MATEEGNRAVGKKTEGCRGCDDDCFGARAEPREGGSSSPWSTGAGSGAAHGTAACSGPVEVTVYKCSGYCWRPTAAGITGTRRRRKRRFRWNTRPAGVLTR</sequence>
<dbReference type="KEGG" id="dpx:DAPPUDRAFT_117463"/>
<gene>
    <name evidence="2" type="ORF">DAPPUDRAFT_117463</name>
</gene>
<dbReference type="EMBL" id="GL732756">
    <property type="protein sequence ID" value="EFX65221.1"/>
    <property type="molecule type" value="Genomic_DNA"/>
</dbReference>
<evidence type="ECO:0000256" key="1">
    <source>
        <dbReference type="SAM" id="MobiDB-lite"/>
    </source>
</evidence>
<reference evidence="2 3" key="1">
    <citation type="journal article" date="2011" name="Science">
        <title>The ecoresponsive genome of Daphnia pulex.</title>
        <authorList>
            <person name="Colbourne J.K."/>
            <person name="Pfrender M.E."/>
            <person name="Gilbert D."/>
            <person name="Thomas W.K."/>
            <person name="Tucker A."/>
            <person name="Oakley T.H."/>
            <person name="Tokishita S."/>
            <person name="Aerts A."/>
            <person name="Arnold G.J."/>
            <person name="Basu M.K."/>
            <person name="Bauer D.J."/>
            <person name="Caceres C.E."/>
            <person name="Carmel L."/>
            <person name="Casola C."/>
            <person name="Choi J.H."/>
            <person name="Detter J.C."/>
            <person name="Dong Q."/>
            <person name="Dusheyko S."/>
            <person name="Eads B.D."/>
            <person name="Frohlich T."/>
            <person name="Geiler-Samerotte K.A."/>
            <person name="Gerlach D."/>
            <person name="Hatcher P."/>
            <person name="Jogdeo S."/>
            <person name="Krijgsveld J."/>
            <person name="Kriventseva E.V."/>
            <person name="Kultz D."/>
            <person name="Laforsch C."/>
            <person name="Lindquist E."/>
            <person name="Lopez J."/>
            <person name="Manak J.R."/>
            <person name="Muller J."/>
            <person name="Pangilinan J."/>
            <person name="Patwardhan R.P."/>
            <person name="Pitluck S."/>
            <person name="Pritham E.J."/>
            <person name="Rechtsteiner A."/>
            <person name="Rho M."/>
            <person name="Rogozin I.B."/>
            <person name="Sakarya O."/>
            <person name="Salamov A."/>
            <person name="Schaack S."/>
            <person name="Shapiro H."/>
            <person name="Shiga Y."/>
            <person name="Skalitzky C."/>
            <person name="Smith Z."/>
            <person name="Souvorov A."/>
            <person name="Sung W."/>
            <person name="Tang Z."/>
            <person name="Tsuchiya D."/>
            <person name="Tu H."/>
            <person name="Vos H."/>
            <person name="Wang M."/>
            <person name="Wolf Y.I."/>
            <person name="Yamagata H."/>
            <person name="Yamada T."/>
            <person name="Ye Y."/>
            <person name="Shaw J.R."/>
            <person name="Andrews J."/>
            <person name="Crease T.J."/>
            <person name="Tang H."/>
            <person name="Lucas S.M."/>
            <person name="Robertson H.M."/>
            <person name="Bork P."/>
            <person name="Koonin E.V."/>
            <person name="Zdobnov E.M."/>
            <person name="Grigoriev I.V."/>
            <person name="Lynch M."/>
            <person name="Boore J.L."/>
        </authorList>
    </citation>
    <scope>NUCLEOTIDE SEQUENCE [LARGE SCALE GENOMIC DNA]</scope>
</reference>
<accession>E9HSR3</accession>
<dbReference type="HOGENOM" id="CLU_2294441_0_0_1"/>
<dbReference type="AlphaFoldDB" id="E9HSR3"/>
<dbReference type="InParanoid" id="E9HSR3"/>
<feature type="compositionally biased region" description="Basic and acidic residues" evidence="1">
    <location>
        <begin position="12"/>
        <end position="21"/>
    </location>
</feature>
<evidence type="ECO:0000313" key="2">
    <source>
        <dbReference type="EMBL" id="EFX65221.1"/>
    </source>
</evidence>
<dbReference type="Proteomes" id="UP000000305">
    <property type="component" value="Unassembled WGS sequence"/>
</dbReference>
<keyword evidence="3" id="KW-1185">Reference proteome</keyword>